<evidence type="ECO:0000313" key="2">
    <source>
        <dbReference type="EMBL" id="NEK55113.1"/>
    </source>
</evidence>
<evidence type="ECO:0000313" key="3">
    <source>
        <dbReference type="Proteomes" id="UP000471409"/>
    </source>
</evidence>
<comment type="caution">
    <text evidence="2">The sequence shown here is derived from an EMBL/GenBank/DDBJ whole genome shotgun (WGS) entry which is preliminary data.</text>
</comment>
<dbReference type="CDD" id="cd21173">
    <property type="entry name" value="NucC-like"/>
    <property type="match status" value="1"/>
</dbReference>
<feature type="non-terminal residue" evidence="2">
    <location>
        <position position="1"/>
    </location>
</feature>
<dbReference type="Pfam" id="PF20247">
    <property type="entry name" value="DUF6602"/>
    <property type="match status" value="1"/>
</dbReference>
<evidence type="ECO:0000259" key="1">
    <source>
        <dbReference type="Pfam" id="PF20247"/>
    </source>
</evidence>
<gene>
    <name evidence="2" type="ORF">GUK36_38390</name>
</gene>
<feature type="non-terminal residue" evidence="2">
    <location>
        <position position="246"/>
    </location>
</feature>
<dbReference type="Proteomes" id="UP000471409">
    <property type="component" value="Unassembled WGS sequence"/>
</dbReference>
<accession>A0A6P0DST0</accession>
<dbReference type="AlphaFoldDB" id="A0A6P0DST0"/>
<organism evidence="2 3">
    <name type="scientific">Rhizobium leguminosarum</name>
    <dbReference type="NCBI Taxonomy" id="384"/>
    <lineage>
        <taxon>Bacteria</taxon>
        <taxon>Pseudomonadati</taxon>
        <taxon>Pseudomonadota</taxon>
        <taxon>Alphaproteobacteria</taxon>
        <taxon>Hyphomicrobiales</taxon>
        <taxon>Rhizobiaceae</taxon>
        <taxon>Rhizobium/Agrobacterium group</taxon>
        <taxon>Rhizobium</taxon>
    </lineage>
</organism>
<sequence length="246" mass="27134">LLNNGEFGFVDISGIPADVRKFRPTHGSEERKRFDAIDDYASKLLGESSQNLPAHTLTSSVAARTKEPQGFVEVCLRMLVADGTLSAQRTKTDFLLGLSANGKQKERQRSFAASFAHELTTQAERIAGLVSHRLTVGTYREELLRELLQRHIPQRFRAATGFILGIEQQLDIIIYDAIDHAPIFQTGNLVVVPPESVRAIIEVKSSLTPAFLRDALDHLDGLQHVPGFDQPPAFTGVFAFTRPGTS</sequence>
<name>A0A6P0DST0_RHILE</name>
<dbReference type="EMBL" id="WXXP01000244">
    <property type="protein sequence ID" value="NEK55113.1"/>
    <property type="molecule type" value="Genomic_DNA"/>
</dbReference>
<dbReference type="InterPro" id="IPR046537">
    <property type="entry name" value="DUF6602"/>
</dbReference>
<proteinExistence type="predicted"/>
<protein>
    <recommendedName>
        <fullName evidence="1">DUF6602 domain-containing protein</fullName>
    </recommendedName>
</protein>
<feature type="domain" description="DUF6602" evidence="1">
    <location>
        <begin position="130"/>
        <end position="220"/>
    </location>
</feature>
<reference evidence="2 3" key="1">
    <citation type="submission" date="2020-01" db="EMBL/GenBank/DDBJ databases">
        <title>Rhizobium genotypes associated with high levels of biological nitrogen fixation by grain legumes in a temperate-maritime cropping system.</title>
        <authorList>
            <person name="Maluk M."/>
            <person name="Francesc Ferrando Molina F."/>
            <person name="Lopez Del Egido L."/>
            <person name="Lafos M."/>
            <person name="Langarica-Fuentes A."/>
            <person name="Gebre Yohannes G."/>
            <person name="Young M.W."/>
            <person name="Martin P."/>
            <person name="Gantlett R."/>
            <person name="Kenicer G."/>
            <person name="Hawes C."/>
            <person name="Begg G.S."/>
            <person name="Quilliam R.S."/>
            <person name="Squire G.R."/>
            <person name="Poole P.S."/>
            <person name="Young P.W."/>
            <person name="Iannetta P.M."/>
            <person name="James E.K."/>
        </authorList>
    </citation>
    <scope>NUCLEOTIDE SEQUENCE [LARGE SCALE GENOMIC DNA]</scope>
    <source>
        <strain evidence="2 3">JHI944</strain>
    </source>
</reference>
<dbReference type="RefSeq" id="WP_371316958.1">
    <property type="nucleotide sequence ID" value="NZ_WXXP01000244.1"/>
</dbReference>